<feature type="region of interest" description="Disordered" evidence="11">
    <location>
        <begin position="28"/>
        <end position="144"/>
    </location>
</feature>
<evidence type="ECO:0000256" key="2">
    <source>
        <dbReference type="ARBA" id="ARBA00022723"/>
    </source>
</evidence>
<evidence type="ECO:0000256" key="9">
    <source>
        <dbReference type="PROSITE-ProRule" id="PRU00146"/>
    </source>
</evidence>
<keyword evidence="6 10" id="KW-0175">Coiled coil</keyword>
<gene>
    <name evidence="14" type="ORF">ASZ78_016725</name>
</gene>
<comment type="caution">
    <text evidence="14">The sequence shown here is derived from an EMBL/GenBank/DDBJ whole genome shotgun (WGS) entry which is preliminary data.</text>
</comment>
<accession>A0A226NIL1</accession>
<dbReference type="PROSITE" id="PS01359">
    <property type="entry name" value="ZF_PHD_1"/>
    <property type="match status" value="1"/>
</dbReference>
<evidence type="ECO:0000313" key="15">
    <source>
        <dbReference type="Proteomes" id="UP000198323"/>
    </source>
</evidence>
<dbReference type="GO" id="GO:0006357">
    <property type="term" value="P:regulation of transcription by RNA polymerase II"/>
    <property type="evidence" value="ECO:0007669"/>
    <property type="project" value="TreeGrafter"/>
</dbReference>
<feature type="non-terminal residue" evidence="14">
    <location>
        <position position="1"/>
    </location>
</feature>
<protein>
    <recommendedName>
        <fullName evidence="8">PHD finger protein 14</fullName>
    </recommendedName>
</protein>
<comment type="subcellular location">
    <subcellularLocation>
        <location evidence="1">Nucleus</location>
    </subcellularLocation>
</comment>
<dbReference type="Pfam" id="PF13831">
    <property type="entry name" value="PHD_2"/>
    <property type="match status" value="1"/>
</dbReference>
<keyword evidence="2" id="KW-0479">Metal-binding</keyword>
<dbReference type="GO" id="GO:0005634">
    <property type="term" value="C:nucleus"/>
    <property type="evidence" value="ECO:0007669"/>
    <property type="project" value="UniProtKB-SubCell"/>
</dbReference>
<feature type="compositionally biased region" description="Acidic residues" evidence="11">
    <location>
        <begin position="67"/>
        <end position="78"/>
    </location>
</feature>
<dbReference type="PROSITE" id="PS51805">
    <property type="entry name" value="EPHD"/>
    <property type="match status" value="1"/>
</dbReference>
<dbReference type="EMBL" id="MCFN01000037">
    <property type="protein sequence ID" value="OXB67503.1"/>
    <property type="molecule type" value="Genomic_DNA"/>
</dbReference>
<evidence type="ECO:0000256" key="4">
    <source>
        <dbReference type="ARBA" id="ARBA00022771"/>
    </source>
</evidence>
<dbReference type="PANTHER" id="PTHR13793:SF150">
    <property type="entry name" value="PHD FINGER PROTEIN 14"/>
    <property type="match status" value="1"/>
</dbReference>
<keyword evidence="7" id="KW-0539">Nucleus</keyword>
<dbReference type="OrthoDB" id="336088at2759"/>
<feature type="compositionally biased region" description="Acidic residues" evidence="11">
    <location>
        <begin position="163"/>
        <end position="172"/>
    </location>
</feature>
<dbReference type="AlphaFoldDB" id="A0A226NIL1"/>
<keyword evidence="4 9" id="KW-0863">Zinc-finger</keyword>
<evidence type="ECO:0000256" key="7">
    <source>
        <dbReference type="ARBA" id="ARBA00023242"/>
    </source>
</evidence>
<organism evidence="14 15">
    <name type="scientific">Callipepla squamata</name>
    <name type="common">Scaled quail</name>
    <dbReference type="NCBI Taxonomy" id="9009"/>
    <lineage>
        <taxon>Eukaryota</taxon>
        <taxon>Metazoa</taxon>
        <taxon>Chordata</taxon>
        <taxon>Craniata</taxon>
        <taxon>Vertebrata</taxon>
        <taxon>Euteleostomi</taxon>
        <taxon>Archelosauria</taxon>
        <taxon>Archosauria</taxon>
        <taxon>Dinosauria</taxon>
        <taxon>Saurischia</taxon>
        <taxon>Theropoda</taxon>
        <taxon>Coelurosauria</taxon>
        <taxon>Aves</taxon>
        <taxon>Neognathae</taxon>
        <taxon>Galloanserae</taxon>
        <taxon>Galliformes</taxon>
        <taxon>Odontophoridae</taxon>
        <taxon>Callipepla</taxon>
    </lineage>
</organism>
<evidence type="ECO:0000256" key="3">
    <source>
        <dbReference type="ARBA" id="ARBA00022737"/>
    </source>
</evidence>
<dbReference type="InterPro" id="IPR001965">
    <property type="entry name" value="Znf_PHD"/>
</dbReference>
<reference evidence="14 15" key="1">
    <citation type="submission" date="2016-07" db="EMBL/GenBank/DDBJ databases">
        <title>Disparate Historic Effective Population Sizes Predicted by Modern Levels of Genome Diversity for the Scaled Quail (Callipepla squamata) and the Northern Bobwhite (Colinus virginianus): Inferences from First and Second Generation Draft Genome Assemblies for Sympatric New World Quail.</title>
        <authorList>
            <person name="Oldeschulte D.L."/>
            <person name="Halley Y.A."/>
            <person name="Bhattarai E.K."/>
            <person name="Brashear W.A."/>
            <person name="Hill J."/>
            <person name="Metz R.P."/>
            <person name="Johnson C.D."/>
            <person name="Rollins D."/>
            <person name="Peterson M.J."/>
            <person name="Bickhart D.M."/>
            <person name="Decker J.E."/>
            <person name="Seabury C.M."/>
        </authorList>
    </citation>
    <scope>NUCLEOTIDE SEQUENCE [LARGE SCALE GENOMIC DNA]</scope>
    <source>
        <strain evidence="14 15">Texas</strain>
        <tissue evidence="14">Leg muscle</tissue>
    </source>
</reference>
<dbReference type="PROSITE" id="PS50016">
    <property type="entry name" value="ZF_PHD_2"/>
    <property type="match status" value="1"/>
</dbReference>
<proteinExistence type="predicted"/>
<dbReference type="Pfam" id="PF13832">
    <property type="entry name" value="zf-HC5HC2H_2"/>
    <property type="match status" value="1"/>
</dbReference>
<dbReference type="SUPFAM" id="SSF57903">
    <property type="entry name" value="FYVE/PHD zinc finger"/>
    <property type="match status" value="1"/>
</dbReference>
<name>A0A226NIL1_CALSU</name>
<dbReference type="InterPro" id="IPR050701">
    <property type="entry name" value="Histone_Mod_Regulator"/>
</dbReference>
<feature type="compositionally biased region" description="Acidic residues" evidence="11">
    <location>
        <begin position="193"/>
        <end position="213"/>
    </location>
</feature>
<feature type="compositionally biased region" description="Basic and acidic residues" evidence="11">
    <location>
        <begin position="601"/>
        <end position="617"/>
    </location>
</feature>
<evidence type="ECO:0000313" key="14">
    <source>
        <dbReference type="EMBL" id="OXB67503.1"/>
    </source>
</evidence>
<feature type="compositionally biased region" description="Basic and acidic residues" evidence="11">
    <location>
        <begin position="98"/>
        <end position="110"/>
    </location>
</feature>
<dbReference type="InterPro" id="IPR013083">
    <property type="entry name" value="Znf_RING/FYVE/PHD"/>
</dbReference>
<dbReference type="InterPro" id="IPR019786">
    <property type="entry name" value="Zinc_finger_PHD-type_CS"/>
</dbReference>
<dbReference type="InterPro" id="IPR011011">
    <property type="entry name" value="Znf_FYVE_PHD"/>
</dbReference>
<evidence type="ECO:0000259" key="13">
    <source>
        <dbReference type="PROSITE" id="PS51805"/>
    </source>
</evidence>
<dbReference type="InterPro" id="IPR034732">
    <property type="entry name" value="EPHD"/>
</dbReference>
<dbReference type="GO" id="GO:0008270">
    <property type="term" value="F:zinc ion binding"/>
    <property type="evidence" value="ECO:0007669"/>
    <property type="project" value="UniProtKB-KW"/>
</dbReference>
<dbReference type="Proteomes" id="UP000198323">
    <property type="component" value="Unassembled WGS sequence"/>
</dbReference>
<dbReference type="SMART" id="SM00249">
    <property type="entry name" value="PHD"/>
    <property type="match status" value="1"/>
</dbReference>
<evidence type="ECO:0000256" key="6">
    <source>
        <dbReference type="ARBA" id="ARBA00023054"/>
    </source>
</evidence>
<evidence type="ECO:0000256" key="10">
    <source>
        <dbReference type="SAM" id="Coils"/>
    </source>
</evidence>
<feature type="region of interest" description="Disordered" evidence="11">
    <location>
        <begin position="163"/>
        <end position="213"/>
    </location>
</feature>
<evidence type="ECO:0000256" key="5">
    <source>
        <dbReference type="ARBA" id="ARBA00022833"/>
    </source>
</evidence>
<evidence type="ECO:0000256" key="8">
    <source>
        <dbReference type="ARBA" id="ARBA00068752"/>
    </source>
</evidence>
<dbReference type="PANTHER" id="PTHR13793">
    <property type="entry name" value="PHD FINGER PROTEINS"/>
    <property type="match status" value="1"/>
</dbReference>
<feature type="region of interest" description="Disordered" evidence="11">
    <location>
        <begin position="594"/>
        <end position="631"/>
    </location>
</feature>
<dbReference type="STRING" id="9009.A0A226NIL1"/>
<evidence type="ECO:0000259" key="12">
    <source>
        <dbReference type="PROSITE" id="PS50016"/>
    </source>
</evidence>
<dbReference type="InterPro" id="IPR019787">
    <property type="entry name" value="Znf_PHD-finger"/>
</dbReference>
<evidence type="ECO:0000256" key="11">
    <source>
        <dbReference type="SAM" id="MobiDB-lite"/>
    </source>
</evidence>
<dbReference type="FunFam" id="3.30.40.10:FF:000086">
    <property type="entry name" value="PHD finger protein 14 isoform X1"/>
    <property type="match status" value="1"/>
</dbReference>
<feature type="domain" description="PHD-type" evidence="12">
    <location>
        <begin position="269"/>
        <end position="330"/>
    </location>
</feature>
<keyword evidence="5" id="KW-0862">Zinc</keyword>
<sequence length="672" mass="75645">STVLLSAVDRSSKRRQVKPLAASLLEALDYDSSDDSDFKVGDASDSEGSGHGSEDASKDSGEGSCTESEENILEEEPAEEKVEEQQPKSSTEEQVPTADKEVIKTEKKEQEDEEEKPKKKKEKEKAAETDPVADEQASEPKKWNLRRNRPLLDFVSMEELNDMDDYDSEDDNDWRPTPEKKKGKNALRKEGSDGDNEDDEDDGSGSDEDDNDEEDTVYCDLYCYASILACETVLSLQLVLTGIKIFHHDQDSLILEKSQNWSSQKMDHILICCVCLGDNSEDADEIIQCDNCGITVHEGCYGVDGESDSIMSSASENSTEPWFCDACKCGVTPSCELCPNQDGIFKETDAGRWVHIVCALYVPGVAFGDIDKLRPVTLTEMNYSKYGAKARINARLQQYRAKAELARTTRPQAWVPREKLPRPLTSSASAIRKLMRKAELMGISTDIFPVDTSDTSSSVDGRRKHKQPALTADFVNYYLERNMRMIQIQENMAEQRNIKDKLENEQEKLHVEYNKLCESLEELQNMNGKLRNEGQGIWALLGRIIGQISICQIHQQCSECDQAGSSDMEADIAMETLPDGTKRSRRQIKEPVKFVPQDVPPEPKKIPIRNTERIPRERRQRQSVLQKKPKSEDLRTECATCKGSGDNENLVSQAKLMQVCCMIYDLELQVNP</sequence>
<keyword evidence="3" id="KW-0677">Repeat</keyword>
<feature type="compositionally biased region" description="Basic and acidic residues" evidence="11">
    <location>
        <begin position="52"/>
        <end position="61"/>
    </location>
</feature>
<dbReference type="Gene3D" id="3.30.40.10">
    <property type="entry name" value="Zinc/RING finger domain, C3HC4 (zinc finger)"/>
    <property type="match status" value="1"/>
</dbReference>
<dbReference type="CDD" id="cd15561">
    <property type="entry name" value="PHD1_PHF14"/>
    <property type="match status" value="1"/>
</dbReference>
<feature type="coiled-coil region" evidence="10">
    <location>
        <begin position="485"/>
        <end position="533"/>
    </location>
</feature>
<feature type="domain" description="PHD-type" evidence="13">
    <location>
        <begin position="332"/>
        <end position="381"/>
    </location>
</feature>
<keyword evidence="15" id="KW-1185">Reference proteome</keyword>
<evidence type="ECO:0000256" key="1">
    <source>
        <dbReference type="ARBA" id="ARBA00004123"/>
    </source>
</evidence>